<dbReference type="PANTHER" id="PTHR44846:SF1">
    <property type="entry name" value="MANNOSYL-D-GLYCERATE TRANSPORT_METABOLISM SYSTEM REPRESSOR MNGR-RELATED"/>
    <property type="match status" value="1"/>
</dbReference>
<evidence type="ECO:0000256" key="1">
    <source>
        <dbReference type="ARBA" id="ARBA00023015"/>
    </source>
</evidence>
<dbReference type="NCBIfam" id="NF008491">
    <property type="entry name" value="PRK11402.1"/>
    <property type="match status" value="1"/>
</dbReference>
<organism evidence="5 6">
    <name type="scientific">Pseudomonas versuta</name>
    <dbReference type="NCBI Taxonomy" id="1788301"/>
    <lineage>
        <taxon>Bacteria</taxon>
        <taxon>Pseudomonadati</taxon>
        <taxon>Pseudomonadota</taxon>
        <taxon>Gammaproteobacteria</taxon>
        <taxon>Pseudomonadales</taxon>
        <taxon>Pseudomonadaceae</taxon>
        <taxon>Pseudomonas</taxon>
    </lineage>
</organism>
<protein>
    <submittedName>
        <fullName evidence="5">Transcriptional regulator</fullName>
    </submittedName>
</protein>
<dbReference type="SUPFAM" id="SSF46785">
    <property type="entry name" value="Winged helix' DNA-binding domain"/>
    <property type="match status" value="1"/>
</dbReference>
<dbReference type="Proteomes" id="UP000185990">
    <property type="component" value="Unassembled WGS sequence"/>
</dbReference>
<keyword evidence="1" id="KW-0805">Transcription regulation</keyword>
<dbReference type="InterPro" id="IPR028978">
    <property type="entry name" value="Chorismate_lyase_/UTRA_dom_sf"/>
</dbReference>
<dbReference type="GO" id="GO:0003700">
    <property type="term" value="F:DNA-binding transcription factor activity"/>
    <property type="evidence" value="ECO:0007669"/>
    <property type="project" value="InterPro"/>
</dbReference>
<dbReference type="Gene3D" id="1.10.10.10">
    <property type="entry name" value="Winged helix-like DNA-binding domain superfamily/Winged helix DNA-binding domain"/>
    <property type="match status" value="1"/>
</dbReference>
<evidence type="ECO:0000256" key="2">
    <source>
        <dbReference type="ARBA" id="ARBA00023125"/>
    </source>
</evidence>
<reference evidence="5 6" key="1">
    <citation type="submission" date="2016-11" db="EMBL/GenBank/DDBJ databases">
        <title>Draft genome of Pseudomonas versuta A4R1.12.</title>
        <authorList>
            <person name="See-Too W.-S."/>
        </authorList>
    </citation>
    <scope>NUCLEOTIDE SEQUENCE [LARGE SCALE GENOMIC DNA]</scope>
    <source>
        <strain evidence="5 6">A4R1.12</strain>
    </source>
</reference>
<evidence type="ECO:0000259" key="4">
    <source>
        <dbReference type="PROSITE" id="PS50949"/>
    </source>
</evidence>
<dbReference type="InterPro" id="IPR050679">
    <property type="entry name" value="Bact_HTH_transcr_reg"/>
</dbReference>
<dbReference type="Pfam" id="PF00392">
    <property type="entry name" value="GntR"/>
    <property type="match status" value="1"/>
</dbReference>
<dbReference type="InterPro" id="IPR036390">
    <property type="entry name" value="WH_DNA-bd_sf"/>
</dbReference>
<name>A0A853ZWL8_9PSED</name>
<keyword evidence="2" id="KW-0238">DNA-binding</keyword>
<dbReference type="RefSeq" id="WP_073510030.1">
    <property type="nucleotide sequence ID" value="NZ_MPJD01000025.1"/>
</dbReference>
<dbReference type="SUPFAM" id="SSF64288">
    <property type="entry name" value="Chorismate lyase-like"/>
    <property type="match status" value="1"/>
</dbReference>
<sequence length="243" mass="27718">MPGLQRNSSQRLYAVVRQRILEAIEQGVYPVDGQIPTEPELCELYGVSRITVRKAITDLVKDGVLTRVQGKGTFVQGRKVENALLTVSGFTDFGIAQGKNTREAVIKQELIPVDDYQQRLDVPQGGRLFKLVRVMYLEDEPLFIDYSYIPLARYPEFDQRYQPGHSTYQLLHDDYETSVRSDRKVIDVYTATKAEAKWLGCEPGEPLFRIGKTAYDQHGRPVHCSELYCRANRVSLTIDNTSR</sequence>
<dbReference type="FunFam" id="1.10.10.10:FF:000079">
    <property type="entry name" value="GntR family transcriptional regulator"/>
    <property type="match status" value="1"/>
</dbReference>
<dbReference type="AlphaFoldDB" id="A0A853ZWL8"/>
<dbReference type="InterPro" id="IPR011663">
    <property type="entry name" value="UTRA"/>
</dbReference>
<accession>A0A853ZWL8</accession>
<dbReference type="EMBL" id="MPJD01000025">
    <property type="protein sequence ID" value="OKA20875.1"/>
    <property type="molecule type" value="Genomic_DNA"/>
</dbReference>
<comment type="caution">
    <text evidence="5">The sequence shown here is derived from an EMBL/GenBank/DDBJ whole genome shotgun (WGS) entry which is preliminary data.</text>
</comment>
<dbReference type="Pfam" id="PF07702">
    <property type="entry name" value="UTRA"/>
    <property type="match status" value="1"/>
</dbReference>
<evidence type="ECO:0000313" key="6">
    <source>
        <dbReference type="Proteomes" id="UP000185990"/>
    </source>
</evidence>
<dbReference type="PANTHER" id="PTHR44846">
    <property type="entry name" value="MANNOSYL-D-GLYCERATE TRANSPORT/METABOLISM SYSTEM REPRESSOR MNGR-RELATED"/>
    <property type="match status" value="1"/>
</dbReference>
<proteinExistence type="predicted"/>
<evidence type="ECO:0000256" key="3">
    <source>
        <dbReference type="ARBA" id="ARBA00023163"/>
    </source>
</evidence>
<gene>
    <name evidence="5" type="ORF">BOH74_16150</name>
</gene>
<dbReference type="InterPro" id="IPR036388">
    <property type="entry name" value="WH-like_DNA-bd_sf"/>
</dbReference>
<evidence type="ECO:0000313" key="5">
    <source>
        <dbReference type="EMBL" id="OKA20875.1"/>
    </source>
</evidence>
<dbReference type="InterPro" id="IPR000524">
    <property type="entry name" value="Tscrpt_reg_HTH_GntR"/>
</dbReference>
<dbReference type="SMART" id="SM00866">
    <property type="entry name" value="UTRA"/>
    <property type="match status" value="1"/>
</dbReference>
<feature type="domain" description="HTH gntR-type" evidence="4">
    <location>
        <begin position="10"/>
        <end position="78"/>
    </location>
</feature>
<dbReference type="Gene3D" id="3.40.1410.10">
    <property type="entry name" value="Chorismate lyase-like"/>
    <property type="match status" value="1"/>
</dbReference>
<dbReference type="PRINTS" id="PR00035">
    <property type="entry name" value="HTHGNTR"/>
</dbReference>
<dbReference type="GO" id="GO:0045892">
    <property type="term" value="P:negative regulation of DNA-templated transcription"/>
    <property type="evidence" value="ECO:0007669"/>
    <property type="project" value="TreeGrafter"/>
</dbReference>
<dbReference type="GO" id="GO:0003677">
    <property type="term" value="F:DNA binding"/>
    <property type="evidence" value="ECO:0007669"/>
    <property type="project" value="UniProtKB-KW"/>
</dbReference>
<keyword evidence="3" id="KW-0804">Transcription</keyword>
<dbReference type="PROSITE" id="PS50949">
    <property type="entry name" value="HTH_GNTR"/>
    <property type="match status" value="1"/>
</dbReference>
<dbReference type="SMART" id="SM00345">
    <property type="entry name" value="HTH_GNTR"/>
    <property type="match status" value="1"/>
</dbReference>
<dbReference type="CDD" id="cd07377">
    <property type="entry name" value="WHTH_GntR"/>
    <property type="match status" value="1"/>
</dbReference>